<dbReference type="Proteomes" id="UP000027647">
    <property type="component" value="Unassembled WGS sequence"/>
</dbReference>
<evidence type="ECO:0008006" key="3">
    <source>
        <dbReference type="Google" id="ProtNLM"/>
    </source>
</evidence>
<dbReference type="SUPFAM" id="SSF51905">
    <property type="entry name" value="FAD/NAD(P)-binding domain"/>
    <property type="match status" value="1"/>
</dbReference>
<dbReference type="AlphaFoldDB" id="A0A074M236"/>
<dbReference type="OrthoDB" id="9773233at2"/>
<sequence>MSTHETDYLVIGAGAVGLAFVDTLLDEHPDCHVTILDKHARPGGHWNDAYSFVALHQPSATYGVNSMEMCPDRVDEHGHNAGMYPLAKHAEILAYYSKLMTERLVPSGRVTYLPLTEYVGGQSGQHAAKSILSGEEHSITVRRKLVDGTWFKTSVPSTHKPAFDIAEGTRFAIPGDLPRLWMDTENLPQHYCIIGGGKTAMDTAVWLLEAGVPAEKIDWVRPRDSWMFNRKLLQPAKHHIEDLVQFQIDLVECANGSQNGDEMFAKLGERGTMLRIDESVTPKMFHFAVISEAEVALLRQITRVHRGKRVTALEPSTMVFGEERIDMPEATLFIDCTASAVPFEQRDKGRPFFEGDRITLQLAQAPFVPYSAALAAFIEVHFETDAEKNNLVPPAPLTDTTDTYPYAMMANLMSTAILSGNEKTNAFNAKSRLHPTGPAVAEMMAKGDPRLAALSKVGPKIQANMPGVIKLGMAAKALHEGAA</sequence>
<dbReference type="InterPro" id="IPR036188">
    <property type="entry name" value="FAD/NAD-bd_sf"/>
</dbReference>
<gene>
    <name evidence="1" type="ORF">EH31_16385</name>
</gene>
<proteinExistence type="predicted"/>
<dbReference type="Gene3D" id="3.50.50.60">
    <property type="entry name" value="FAD/NAD(P)-binding domain"/>
    <property type="match status" value="1"/>
</dbReference>
<dbReference type="EMBL" id="JMIW01000009">
    <property type="protein sequence ID" value="KEO88536.1"/>
    <property type="molecule type" value="Genomic_DNA"/>
</dbReference>
<dbReference type="eggNOG" id="COG2072">
    <property type="taxonomic scope" value="Bacteria"/>
</dbReference>
<protein>
    <recommendedName>
        <fullName evidence="3">Pyridine nucleotide-disulfide oxidoreductase</fullName>
    </recommendedName>
</protein>
<reference evidence="1 2" key="1">
    <citation type="submission" date="2014-04" db="EMBL/GenBank/DDBJ databases">
        <title>A comprehensive comparison of genomes of Erythrobacter spp. strains.</title>
        <authorList>
            <person name="Zheng Q."/>
        </authorList>
    </citation>
    <scope>NUCLEOTIDE SEQUENCE [LARGE SCALE GENOMIC DNA]</scope>
    <source>
        <strain evidence="1 2">DSM 6997</strain>
    </source>
</reference>
<name>A0A074M236_ERYLO</name>
<accession>A0A074M236</accession>
<organism evidence="1 2">
    <name type="scientific">Erythrobacter longus</name>
    <dbReference type="NCBI Taxonomy" id="1044"/>
    <lineage>
        <taxon>Bacteria</taxon>
        <taxon>Pseudomonadati</taxon>
        <taxon>Pseudomonadota</taxon>
        <taxon>Alphaproteobacteria</taxon>
        <taxon>Sphingomonadales</taxon>
        <taxon>Erythrobacteraceae</taxon>
        <taxon>Erythrobacter/Porphyrobacter group</taxon>
        <taxon>Erythrobacter</taxon>
    </lineage>
</organism>
<comment type="caution">
    <text evidence="1">The sequence shown here is derived from an EMBL/GenBank/DDBJ whole genome shotgun (WGS) entry which is preliminary data.</text>
</comment>
<dbReference type="RefSeq" id="WP_034962063.1">
    <property type="nucleotide sequence ID" value="NZ_JMIW01000009.1"/>
</dbReference>
<dbReference type="STRING" id="1044.EH31_16385"/>
<keyword evidence="2" id="KW-1185">Reference proteome</keyword>
<evidence type="ECO:0000313" key="2">
    <source>
        <dbReference type="Proteomes" id="UP000027647"/>
    </source>
</evidence>
<dbReference type="Pfam" id="PF13450">
    <property type="entry name" value="NAD_binding_8"/>
    <property type="match status" value="1"/>
</dbReference>
<evidence type="ECO:0000313" key="1">
    <source>
        <dbReference type="EMBL" id="KEO88536.1"/>
    </source>
</evidence>